<evidence type="ECO:0000313" key="3">
    <source>
        <dbReference type="EMBL" id="KAL1588082.1"/>
    </source>
</evidence>
<dbReference type="GO" id="GO:0004843">
    <property type="term" value="F:cysteine-type deubiquitinase activity"/>
    <property type="evidence" value="ECO:0007669"/>
    <property type="project" value="TreeGrafter"/>
</dbReference>
<dbReference type="RefSeq" id="XP_069231187.1">
    <property type="nucleotide sequence ID" value="XM_069371976.1"/>
</dbReference>
<dbReference type="GeneID" id="96004814"/>
<dbReference type="InterPro" id="IPR038765">
    <property type="entry name" value="Papain-like_cys_pep_sf"/>
</dbReference>
<proteinExistence type="predicted"/>
<name>A0AB34KWC2_9PEZI</name>
<feature type="compositionally biased region" description="Polar residues" evidence="1">
    <location>
        <begin position="308"/>
        <end position="324"/>
    </location>
</feature>
<protein>
    <recommendedName>
        <fullName evidence="2">OTU domain-containing protein</fullName>
    </recommendedName>
</protein>
<accession>A0AB34KWC2</accession>
<feature type="compositionally biased region" description="Low complexity" evidence="1">
    <location>
        <begin position="373"/>
        <end position="384"/>
    </location>
</feature>
<keyword evidence="4" id="KW-1185">Reference proteome</keyword>
<organism evidence="3 4">
    <name type="scientific">Cladosporium halotolerans</name>
    <dbReference type="NCBI Taxonomy" id="1052096"/>
    <lineage>
        <taxon>Eukaryota</taxon>
        <taxon>Fungi</taxon>
        <taxon>Dikarya</taxon>
        <taxon>Ascomycota</taxon>
        <taxon>Pezizomycotina</taxon>
        <taxon>Dothideomycetes</taxon>
        <taxon>Dothideomycetidae</taxon>
        <taxon>Cladosporiales</taxon>
        <taxon>Cladosporiaceae</taxon>
        <taxon>Cladosporium</taxon>
    </lineage>
</organism>
<feature type="compositionally biased region" description="Low complexity" evidence="1">
    <location>
        <begin position="423"/>
        <end position="439"/>
    </location>
</feature>
<dbReference type="CDD" id="cd22756">
    <property type="entry name" value="OTU_OTUD3-like"/>
    <property type="match status" value="1"/>
</dbReference>
<evidence type="ECO:0000256" key="1">
    <source>
        <dbReference type="SAM" id="MobiDB-lite"/>
    </source>
</evidence>
<comment type="caution">
    <text evidence="3">The sequence shown here is derived from an EMBL/GenBank/DDBJ whole genome shotgun (WGS) entry which is preliminary data.</text>
</comment>
<dbReference type="EMBL" id="JAAQHG020000008">
    <property type="protein sequence ID" value="KAL1588082.1"/>
    <property type="molecule type" value="Genomic_DNA"/>
</dbReference>
<dbReference type="PROSITE" id="PS50802">
    <property type="entry name" value="OTU"/>
    <property type="match status" value="1"/>
</dbReference>
<dbReference type="Gene3D" id="3.90.70.80">
    <property type="match status" value="1"/>
</dbReference>
<feature type="region of interest" description="Disordered" evidence="1">
    <location>
        <begin position="248"/>
        <end position="459"/>
    </location>
</feature>
<dbReference type="Pfam" id="PF02338">
    <property type="entry name" value="OTU"/>
    <property type="match status" value="1"/>
</dbReference>
<feature type="compositionally biased region" description="Low complexity" evidence="1">
    <location>
        <begin position="335"/>
        <end position="354"/>
    </location>
</feature>
<dbReference type="InterPro" id="IPR050704">
    <property type="entry name" value="Peptidase_C85-like"/>
</dbReference>
<dbReference type="PANTHER" id="PTHR12419">
    <property type="entry name" value="OTU DOMAIN CONTAINING PROTEIN"/>
    <property type="match status" value="1"/>
</dbReference>
<gene>
    <name evidence="3" type="ORF">WHR41_03370</name>
</gene>
<evidence type="ECO:0000313" key="4">
    <source>
        <dbReference type="Proteomes" id="UP000803884"/>
    </source>
</evidence>
<feature type="domain" description="OTU" evidence="2">
    <location>
        <begin position="14"/>
        <end position="173"/>
    </location>
</feature>
<dbReference type="PANTHER" id="PTHR12419:SF7">
    <property type="entry name" value="OTU DOMAIN-CONTAINING PROTEIN 3"/>
    <property type="match status" value="1"/>
</dbReference>
<dbReference type="SUPFAM" id="SSF54001">
    <property type="entry name" value="Cysteine proteinases"/>
    <property type="match status" value="1"/>
</dbReference>
<dbReference type="InterPro" id="IPR003323">
    <property type="entry name" value="OTU_dom"/>
</dbReference>
<dbReference type="GO" id="GO:0016579">
    <property type="term" value="P:protein deubiquitination"/>
    <property type="evidence" value="ECO:0007669"/>
    <property type="project" value="TreeGrafter"/>
</dbReference>
<reference evidence="3 4" key="1">
    <citation type="journal article" date="2020" name="Microbiol. Resour. Announc.">
        <title>Draft Genome Sequence of a Cladosporium Species Isolated from the Mesophotic Ascidian Didemnum maculosum.</title>
        <authorList>
            <person name="Gioti A."/>
            <person name="Siaperas R."/>
            <person name="Nikolaivits E."/>
            <person name="Le Goff G."/>
            <person name="Ouazzani J."/>
            <person name="Kotoulas G."/>
            <person name="Topakas E."/>
        </authorList>
    </citation>
    <scope>NUCLEOTIDE SEQUENCE [LARGE SCALE GENOMIC DNA]</scope>
    <source>
        <strain evidence="3 4">TM138-S3</strain>
    </source>
</reference>
<evidence type="ECO:0000259" key="2">
    <source>
        <dbReference type="PROSITE" id="PS50802"/>
    </source>
</evidence>
<dbReference type="AlphaFoldDB" id="A0AB34KWC2"/>
<sequence length="459" mass="49537">MGENEFPGLSALGLYASDIRGDGNCLFNALSDQIYGDQTSHAAIRAQVICYMRDHAAYYKQFIDVHPGGGTRRNPKRKNAGAFNSPAAIATPSEADIDKVFEGHLDVMAKGGTYGDNMEITAFSSAFGVDVKIYQRDFAYMVSGAGEYNDQSDRPVAHIAYHMWEHYSSIRNLDGPHTGLPNVTPKVLSPEEELKQKQKLAATPYVQPWQIDVVSNCLPFLADKPTIKRALEASKGNIDAAVSNLMDAEENGSGSSAQESSSVERDQDSDDDANTGPNKKQDRRISRAAKKNSTTKSRSAETRHALSQLETADGSQDSFASSNGDDSEASAFPDSSQQSTTSITSTATTQSRPPIRLKLHPPKPPPDYDPHQSKSSSNKTSQSQPGPRISARDKKDIKKQAQKAARKERQQAAATSKTGSDKAGTPDPEAAATAAAGMALRKQGLTQTPPVDTLRTLYI</sequence>
<feature type="compositionally biased region" description="Basic and acidic residues" evidence="1">
    <location>
        <begin position="390"/>
        <end position="410"/>
    </location>
</feature>
<dbReference type="Proteomes" id="UP000803884">
    <property type="component" value="Unassembled WGS sequence"/>
</dbReference>
<feature type="compositionally biased region" description="Low complexity" evidence="1">
    <location>
        <begin position="251"/>
        <end position="261"/>
    </location>
</feature>